<evidence type="ECO:0000313" key="2">
    <source>
        <dbReference type="EMBL" id="CAG9176681.1"/>
    </source>
</evidence>
<gene>
    <name evidence="2" type="ORF">LMG21510_03093</name>
</gene>
<accession>A0ABN7YX42</accession>
<dbReference type="Proteomes" id="UP000721236">
    <property type="component" value="Unassembled WGS sequence"/>
</dbReference>
<reference evidence="2 3" key="1">
    <citation type="submission" date="2021-08" db="EMBL/GenBank/DDBJ databases">
        <authorList>
            <person name="Peeters C."/>
        </authorList>
    </citation>
    <scope>NUCLEOTIDE SEQUENCE [LARGE SCALE GENOMIC DNA]</scope>
    <source>
        <strain evidence="2 3">LMG 21510</strain>
    </source>
</reference>
<proteinExistence type="predicted"/>
<evidence type="ECO:0008006" key="4">
    <source>
        <dbReference type="Google" id="ProtNLM"/>
    </source>
</evidence>
<feature type="region of interest" description="Disordered" evidence="1">
    <location>
        <begin position="28"/>
        <end position="48"/>
    </location>
</feature>
<evidence type="ECO:0000313" key="3">
    <source>
        <dbReference type="Proteomes" id="UP000721236"/>
    </source>
</evidence>
<evidence type="ECO:0000256" key="1">
    <source>
        <dbReference type="SAM" id="MobiDB-lite"/>
    </source>
</evidence>
<protein>
    <recommendedName>
        <fullName evidence="4">MYND finger</fullName>
    </recommendedName>
</protein>
<name>A0ABN7YX42_9BURK</name>
<sequence>MARIFLFLAIAIAILWWLRSRIAARRQADRSAATRGAQPGTPGATQEPMVQCAQCGVHVPAGEAIAFRGLHYCRRSHLPPAGESDDSASGGA</sequence>
<dbReference type="NCBIfam" id="NF041023">
    <property type="entry name" value="PP0621_fam"/>
    <property type="match status" value="1"/>
</dbReference>
<comment type="caution">
    <text evidence="2">The sequence shown here is derived from an EMBL/GenBank/DDBJ whole genome shotgun (WGS) entry which is preliminary data.</text>
</comment>
<dbReference type="EMBL" id="CAJZAH010000003">
    <property type="protein sequence ID" value="CAG9176681.1"/>
    <property type="molecule type" value="Genomic_DNA"/>
</dbReference>
<organism evidence="2 3">
    <name type="scientific">Cupriavidus respiraculi</name>
    <dbReference type="NCBI Taxonomy" id="195930"/>
    <lineage>
        <taxon>Bacteria</taxon>
        <taxon>Pseudomonadati</taxon>
        <taxon>Pseudomonadota</taxon>
        <taxon>Betaproteobacteria</taxon>
        <taxon>Burkholderiales</taxon>
        <taxon>Burkholderiaceae</taxon>
        <taxon>Cupriavidus</taxon>
    </lineage>
</organism>
<keyword evidence="3" id="KW-1185">Reference proteome</keyword>
<dbReference type="RefSeq" id="WP_224042611.1">
    <property type="nucleotide sequence ID" value="NZ_CAJZAH010000003.1"/>
</dbReference>
<dbReference type="InterPro" id="IPR049708">
    <property type="entry name" value="PP0621-like"/>
</dbReference>